<evidence type="ECO:0000313" key="4">
    <source>
        <dbReference type="Proteomes" id="UP000253551"/>
    </source>
</evidence>
<keyword evidence="2" id="KW-0804">Transcription</keyword>
<sequence length="116" mass="13930">MADYDNYEEYEDLDIDDFSNSELYESDIEIENDEDEQYIDINEKNTEIENDEDEQYIDIINKNIIMNSENIETTKYLTIYEKTVVIGQRATELLKDYKNNDFIPLIKITKNMINKF</sequence>
<dbReference type="GO" id="GO:0000428">
    <property type="term" value="C:DNA-directed RNA polymerase complex"/>
    <property type="evidence" value="ECO:0007669"/>
    <property type="project" value="UniProtKB-KW"/>
</dbReference>
<comment type="caution">
    <text evidence="3">The sequence shown here is derived from an EMBL/GenBank/DDBJ whole genome shotgun (WGS) entry which is preliminary data.</text>
</comment>
<dbReference type="GO" id="GO:0003677">
    <property type="term" value="F:DNA binding"/>
    <property type="evidence" value="ECO:0007669"/>
    <property type="project" value="InterPro"/>
</dbReference>
<dbReference type="OrthoDB" id="10529464at2759"/>
<keyword evidence="1" id="KW-0240">DNA-directed RNA polymerase</keyword>
<name>A0A367J221_RHIST</name>
<dbReference type="AlphaFoldDB" id="A0A367J221"/>
<evidence type="ECO:0000313" key="3">
    <source>
        <dbReference type="EMBL" id="RCH83879.1"/>
    </source>
</evidence>
<accession>A0A367J221</accession>
<dbReference type="SUPFAM" id="SSF63562">
    <property type="entry name" value="RPB6/omega subunit-like"/>
    <property type="match status" value="1"/>
</dbReference>
<proteinExistence type="predicted"/>
<evidence type="ECO:0000256" key="1">
    <source>
        <dbReference type="ARBA" id="ARBA00022478"/>
    </source>
</evidence>
<gene>
    <name evidence="3" type="ORF">CU098_007982</name>
</gene>
<feature type="non-terminal residue" evidence="3">
    <location>
        <position position="116"/>
    </location>
</feature>
<dbReference type="InterPro" id="IPR036161">
    <property type="entry name" value="RPB6/omega-like_sf"/>
</dbReference>
<organism evidence="3 4">
    <name type="scientific">Rhizopus stolonifer</name>
    <name type="common">Rhizopus nigricans</name>
    <dbReference type="NCBI Taxonomy" id="4846"/>
    <lineage>
        <taxon>Eukaryota</taxon>
        <taxon>Fungi</taxon>
        <taxon>Fungi incertae sedis</taxon>
        <taxon>Mucoromycota</taxon>
        <taxon>Mucoromycotina</taxon>
        <taxon>Mucoromycetes</taxon>
        <taxon>Mucorales</taxon>
        <taxon>Mucorineae</taxon>
        <taxon>Rhizopodaceae</taxon>
        <taxon>Rhizopus</taxon>
    </lineage>
</organism>
<keyword evidence="4" id="KW-1185">Reference proteome</keyword>
<protein>
    <submittedName>
        <fullName evidence="3">Uncharacterized protein</fullName>
    </submittedName>
</protein>
<dbReference type="Proteomes" id="UP000253551">
    <property type="component" value="Unassembled WGS sequence"/>
</dbReference>
<reference evidence="3 4" key="1">
    <citation type="journal article" date="2018" name="G3 (Bethesda)">
        <title>Phylogenetic and Phylogenomic Definition of Rhizopus Species.</title>
        <authorList>
            <person name="Gryganskyi A.P."/>
            <person name="Golan J."/>
            <person name="Dolatabadi S."/>
            <person name="Mondo S."/>
            <person name="Robb S."/>
            <person name="Idnurm A."/>
            <person name="Muszewska A."/>
            <person name="Steczkiewicz K."/>
            <person name="Masonjones S."/>
            <person name="Liao H.L."/>
            <person name="Gajdeczka M.T."/>
            <person name="Anike F."/>
            <person name="Vuek A."/>
            <person name="Anishchenko I.M."/>
            <person name="Voigt K."/>
            <person name="de Hoog G.S."/>
            <person name="Smith M.E."/>
            <person name="Heitman J."/>
            <person name="Vilgalys R."/>
            <person name="Stajich J.E."/>
        </authorList>
    </citation>
    <scope>NUCLEOTIDE SEQUENCE [LARGE SCALE GENOMIC DNA]</scope>
    <source>
        <strain evidence="3 4">LSU 92-RS-03</strain>
    </source>
</reference>
<dbReference type="GO" id="GO:0006351">
    <property type="term" value="P:DNA-templated transcription"/>
    <property type="evidence" value="ECO:0007669"/>
    <property type="project" value="InterPro"/>
</dbReference>
<dbReference type="EMBL" id="PJQM01004611">
    <property type="protein sequence ID" value="RCH83879.1"/>
    <property type="molecule type" value="Genomic_DNA"/>
</dbReference>
<dbReference type="GO" id="GO:0003899">
    <property type="term" value="F:DNA-directed RNA polymerase activity"/>
    <property type="evidence" value="ECO:0007669"/>
    <property type="project" value="InterPro"/>
</dbReference>
<dbReference type="Gene3D" id="3.90.940.10">
    <property type="match status" value="1"/>
</dbReference>
<evidence type="ECO:0000256" key="2">
    <source>
        <dbReference type="ARBA" id="ARBA00023163"/>
    </source>
</evidence>